<dbReference type="OrthoDB" id="264917at2759"/>
<name>A0A437A8U1_ARTFL</name>
<keyword evidence="2" id="KW-1185">Reference proteome</keyword>
<evidence type="ECO:0000313" key="1">
    <source>
        <dbReference type="EMBL" id="RVD87562.1"/>
    </source>
</evidence>
<proteinExistence type="predicted"/>
<organism evidence="1 2">
    <name type="scientific">Arthrobotrys flagrans</name>
    <name type="common">Nematode-trapping fungus</name>
    <name type="synonym">Trichothecium flagrans</name>
    <dbReference type="NCBI Taxonomy" id="97331"/>
    <lineage>
        <taxon>Eukaryota</taxon>
        <taxon>Fungi</taxon>
        <taxon>Dikarya</taxon>
        <taxon>Ascomycota</taxon>
        <taxon>Pezizomycotina</taxon>
        <taxon>Orbiliomycetes</taxon>
        <taxon>Orbiliales</taxon>
        <taxon>Orbiliaceae</taxon>
        <taxon>Arthrobotrys</taxon>
    </lineage>
</organism>
<dbReference type="Gene3D" id="1.20.58.1480">
    <property type="match status" value="1"/>
</dbReference>
<dbReference type="Proteomes" id="UP000283090">
    <property type="component" value="Unassembled WGS sequence"/>
</dbReference>
<dbReference type="RefSeq" id="XP_067493106.1">
    <property type="nucleotide sequence ID" value="XM_067630464.1"/>
</dbReference>
<dbReference type="EMBL" id="SAEB01000003">
    <property type="protein sequence ID" value="RVD87562.1"/>
    <property type="molecule type" value="Genomic_DNA"/>
</dbReference>
<dbReference type="STRING" id="97331.A0A437A8U1"/>
<sequence length="122" mass="13719">MEATERMLHVTPGDAITLASLSHLSTQELHQQGLEFVNSMRNSSTGWFADRILNTYGQPPQDPAIFPFWVATLLPVNEREKYLVLVSTSVRERLKLVTVWIWSMQQRSWLSTGGLGGSCIVS</sequence>
<reference evidence="1 2" key="1">
    <citation type="submission" date="2019-01" db="EMBL/GenBank/DDBJ databases">
        <title>Intercellular communication is required for trap formation in the nematode-trapping fungus Duddingtonia flagrans.</title>
        <authorList>
            <person name="Youssar L."/>
            <person name="Wernet V."/>
            <person name="Hensel N."/>
            <person name="Hildebrandt H.-G."/>
            <person name="Fischer R."/>
        </authorList>
    </citation>
    <scope>NUCLEOTIDE SEQUENCE [LARGE SCALE GENOMIC DNA]</scope>
    <source>
        <strain evidence="1 2">CBS H-5679</strain>
    </source>
</reference>
<accession>A0A437A8U1</accession>
<comment type="caution">
    <text evidence="1">The sequence shown here is derived from an EMBL/GenBank/DDBJ whole genome shotgun (WGS) entry which is preliminary data.</text>
</comment>
<evidence type="ECO:0000313" key="2">
    <source>
        <dbReference type="Proteomes" id="UP000283090"/>
    </source>
</evidence>
<gene>
    <name evidence="1" type="ORF">DFL_001789</name>
</gene>
<dbReference type="VEuPathDB" id="FungiDB:DFL_001789"/>
<protein>
    <submittedName>
        <fullName evidence="1">Uncharacterized protein</fullName>
    </submittedName>
</protein>
<dbReference type="AlphaFoldDB" id="A0A437A8U1"/>
<dbReference type="GeneID" id="93584100"/>